<gene>
    <name evidence="1" type="ORF">AYBTSS11_LOCUS23784</name>
</gene>
<organism evidence="1 2">
    <name type="scientific">Sphenostylis stenocarpa</name>
    <dbReference type="NCBI Taxonomy" id="92480"/>
    <lineage>
        <taxon>Eukaryota</taxon>
        <taxon>Viridiplantae</taxon>
        <taxon>Streptophyta</taxon>
        <taxon>Embryophyta</taxon>
        <taxon>Tracheophyta</taxon>
        <taxon>Spermatophyta</taxon>
        <taxon>Magnoliopsida</taxon>
        <taxon>eudicotyledons</taxon>
        <taxon>Gunneridae</taxon>
        <taxon>Pentapetalae</taxon>
        <taxon>rosids</taxon>
        <taxon>fabids</taxon>
        <taxon>Fabales</taxon>
        <taxon>Fabaceae</taxon>
        <taxon>Papilionoideae</taxon>
        <taxon>50 kb inversion clade</taxon>
        <taxon>NPAAA clade</taxon>
        <taxon>indigoferoid/millettioid clade</taxon>
        <taxon>Phaseoleae</taxon>
        <taxon>Sphenostylis</taxon>
    </lineage>
</organism>
<dbReference type="EMBL" id="OY731405">
    <property type="protein sequence ID" value="CAJ1971779.1"/>
    <property type="molecule type" value="Genomic_DNA"/>
</dbReference>
<dbReference type="Proteomes" id="UP001189624">
    <property type="component" value="Chromosome 8"/>
</dbReference>
<protein>
    <submittedName>
        <fullName evidence="1">Uncharacterized protein</fullName>
    </submittedName>
</protein>
<keyword evidence="2" id="KW-1185">Reference proteome</keyword>
<dbReference type="AlphaFoldDB" id="A0AA86SVS4"/>
<proteinExistence type="predicted"/>
<reference evidence="1" key="1">
    <citation type="submission" date="2023-10" db="EMBL/GenBank/DDBJ databases">
        <authorList>
            <person name="Domelevo Entfellner J.-B."/>
        </authorList>
    </citation>
    <scope>NUCLEOTIDE SEQUENCE</scope>
</reference>
<sequence length="126" mass="14266">MVAPVNFKKLPLVNQTAITAYDIAKTVDFWSRFGIKYLSVLETNQEKSNNLTKLVSVVVPKEIKKWKIGLENDKGILASLLVLQYWALAILLHTPKATINNKPEYAYTVLKSRIKHAGLDLVSHFE</sequence>
<name>A0AA86SVS4_9FABA</name>
<evidence type="ECO:0000313" key="2">
    <source>
        <dbReference type="Proteomes" id="UP001189624"/>
    </source>
</evidence>
<dbReference type="Gramene" id="rna-AYBTSS11_LOCUS23784">
    <property type="protein sequence ID" value="CAJ1971779.1"/>
    <property type="gene ID" value="gene-AYBTSS11_LOCUS23784"/>
</dbReference>
<evidence type="ECO:0000313" key="1">
    <source>
        <dbReference type="EMBL" id="CAJ1971779.1"/>
    </source>
</evidence>
<accession>A0AA86SVS4</accession>